<evidence type="ECO:0000313" key="1">
    <source>
        <dbReference type="EMBL" id="KAL0638199.1"/>
    </source>
</evidence>
<evidence type="ECO:0000313" key="2">
    <source>
        <dbReference type="Proteomes" id="UP001447188"/>
    </source>
</evidence>
<sequence>MASDTSTIRGNAAHMNTMRDIRANHLCFAGLSIDPIRTAHLRITNPTNDPFRCKVSRTTGSHEKLEDPRGQCILDNALEQQHPERTERPVYIQERPISNYNTPPLFTVEFPERGCEFVLEETRGITQWYIQPLLDEDGPRPDAGLLYCRNARYEQHFFFALELFPVQWAMLNLLKSLYRSAYRNHYHRFPKCDGFSSKGHRHYSLSILLAGSGAVPDPSSPYTTYMTIHGVCEDTRVVDIFVMLAGNKLRDEFALSQLKWLDDKRRFKTHQTYNYRTVRAKNMRVKDWGWFGSGLKFWLLPLNQGIPRTRKSIVQQR</sequence>
<dbReference type="Proteomes" id="UP001447188">
    <property type="component" value="Unassembled WGS sequence"/>
</dbReference>
<protein>
    <submittedName>
        <fullName evidence="1">Uncharacterized protein</fullName>
    </submittedName>
</protein>
<dbReference type="EMBL" id="JBBBZM010000025">
    <property type="protein sequence ID" value="KAL0638199.1"/>
    <property type="molecule type" value="Genomic_DNA"/>
</dbReference>
<proteinExistence type="predicted"/>
<gene>
    <name evidence="1" type="ORF">Q9L58_002814</name>
</gene>
<keyword evidence="2" id="KW-1185">Reference proteome</keyword>
<accession>A0ABR3GQK7</accession>
<comment type="caution">
    <text evidence="1">The sequence shown here is derived from an EMBL/GenBank/DDBJ whole genome shotgun (WGS) entry which is preliminary data.</text>
</comment>
<name>A0ABR3GQK7_9PEZI</name>
<organism evidence="1 2">
    <name type="scientific">Discina gigas</name>
    <dbReference type="NCBI Taxonomy" id="1032678"/>
    <lineage>
        <taxon>Eukaryota</taxon>
        <taxon>Fungi</taxon>
        <taxon>Dikarya</taxon>
        <taxon>Ascomycota</taxon>
        <taxon>Pezizomycotina</taxon>
        <taxon>Pezizomycetes</taxon>
        <taxon>Pezizales</taxon>
        <taxon>Discinaceae</taxon>
        <taxon>Discina</taxon>
    </lineage>
</organism>
<reference evidence="1 2" key="1">
    <citation type="submission" date="2024-02" db="EMBL/GenBank/DDBJ databases">
        <title>Discinaceae phylogenomics.</title>
        <authorList>
            <person name="Dirks A.C."/>
            <person name="James T.Y."/>
        </authorList>
    </citation>
    <scope>NUCLEOTIDE SEQUENCE [LARGE SCALE GENOMIC DNA]</scope>
    <source>
        <strain evidence="1 2">ACD0624</strain>
    </source>
</reference>